<evidence type="ECO:0000313" key="5">
    <source>
        <dbReference type="Proteomes" id="UP000663828"/>
    </source>
</evidence>
<feature type="repeat" description="NHL" evidence="2">
    <location>
        <begin position="334"/>
        <end position="372"/>
    </location>
</feature>
<gene>
    <name evidence="4" type="ORF">XAT740_LOCUS4752</name>
</gene>
<dbReference type="InterPro" id="IPR011042">
    <property type="entry name" value="6-blade_b-propeller_TolB-like"/>
</dbReference>
<keyword evidence="3" id="KW-0732">Signal</keyword>
<dbReference type="InterPro" id="IPR001258">
    <property type="entry name" value="NHL_repeat"/>
</dbReference>
<dbReference type="SUPFAM" id="SSF101898">
    <property type="entry name" value="NHL repeat"/>
    <property type="match status" value="1"/>
</dbReference>
<accession>A0A813VHI7</accession>
<dbReference type="PROSITE" id="PS51125">
    <property type="entry name" value="NHL"/>
    <property type="match status" value="1"/>
</dbReference>
<reference evidence="4" key="1">
    <citation type="submission" date="2021-02" db="EMBL/GenBank/DDBJ databases">
        <authorList>
            <person name="Nowell W R."/>
        </authorList>
    </citation>
    <scope>NUCLEOTIDE SEQUENCE</scope>
</reference>
<evidence type="ECO:0000256" key="3">
    <source>
        <dbReference type="SAM" id="SignalP"/>
    </source>
</evidence>
<dbReference type="GO" id="GO:0008270">
    <property type="term" value="F:zinc ion binding"/>
    <property type="evidence" value="ECO:0007669"/>
    <property type="project" value="UniProtKB-KW"/>
</dbReference>
<dbReference type="AlphaFoldDB" id="A0A813VHI7"/>
<feature type="signal peptide" evidence="3">
    <location>
        <begin position="1"/>
        <end position="17"/>
    </location>
</feature>
<dbReference type="PANTHER" id="PTHR24104">
    <property type="entry name" value="E3 UBIQUITIN-PROTEIN LIGASE NHLRC1-RELATED"/>
    <property type="match status" value="1"/>
</dbReference>
<dbReference type="PANTHER" id="PTHR24104:SF25">
    <property type="entry name" value="PROTEIN LIN-41"/>
    <property type="match status" value="1"/>
</dbReference>
<name>A0A813VHI7_ADIRI</name>
<keyword evidence="5" id="KW-1185">Reference proteome</keyword>
<evidence type="ECO:0000313" key="4">
    <source>
        <dbReference type="EMBL" id="CAF0836738.1"/>
    </source>
</evidence>
<dbReference type="InterPro" id="IPR050952">
    <property type="entry name" value="TRIM-NHL_E3_ligases"/>
</dbReference>
<dbReference type="EMBL" id="CAJNOR010000198">
    <property type="protein sequence ID" value="CAF0836738.1"/>
    <property type="molecule type" value="Genomic_DNA"/>
</dbReference>
<organism evidence="4 5">
    <name type="scientific">Adineta ricciae</name>
    <name type="common">Rotifer</name>
    <dbReference type="NCBI Taxonomy" id="249248"/>
    <lineage>
        <taxon>Eukaryota</taxon>
        <taxon>Metazoa</taxon>
        <taxon>Spiralia</taxon>
        <taxon>Gnathifera</taxon>
        <taxon>Rotifera</taxon>
        <taxon>Eurotatoria</taxon>
        <taxon>Bdelloidea</taxon>
        <taxon>Adinetida</taxon>
        <taxon>Adinetidae</taxon>
        <taxon>Adineta</taxon>
    </lineage>
</organism>
<comment type="caution">
    <text evidence="4">The sequence shown here is derived from an EMBL/GenBank/DDBJ whole genome shotgun (WGS) entry which is preliminary data.</text>
</comment>
<dbReference type="Gene3D" id="2.120.10.30">
    <property type="entry name" value="TolB, C-terminal domain"/>
    <property type="match status" value="1"/>
</dbReference>
<keyword evidence="1" id="KW-0677">Repeat</keyword>
<evidence type="ECO:0000256" key="2">
    <source>
        <dbReference type="PROSITE-ProRule" id="PRU00504"/>
    </source>
</evidence>
<protein>
    <submittedName>
        <fullName evidence="4">Uncharacterized protein</fullName>
    </submittedName>
</protein>
<dbReference type="CDD" id="cd05819">
    <property type="entry name" value="NHL"/>
    <property type="match status" value="1"/>
</dbReference>
<dbReference type="Proteomes" id="UP000663828">
    <property type="component" value="Unassembled WGS sequence"/>
</dbReference>
<evidence type="ECO:0000256" key="1">
    <source>
        <dbReference type="ARBA" id="ARBA00022737"/>
    </source>
</evidence>
<proteinExistence type="predicted"/>
<sequence>MHLSASCLIGILSTVLAIPTIRSSSKCSVQPCLNSSLTNCFANEAVCYNYQTNDGNQYCAPASSCELFETCSENYHCKSNTSVCIVNSCCAQLICLPLVLVELCSPDKTTKTRNIGIHATTAASSTTQQIVLTEYVEISTESITTTQTSTSNYFTASSITPEIFSSSVFRPKICSTASWNPIGITVASFPNLLVNDFFVNQHDELYVPDNQNHLIRKYSLHNNSQWTAATTSKFLDDPSGIFVDLDENIYIWDRKHFRVYLWSSTTNTTKTLLSFDNCQKAVEFNQICFGTSIYVDSNHSIYLSESSTKYRHANRVMKFEANSTVGQVIAGTYTTGSNSKELNLPRTVFADSEGVLYVADTANSRIQRFAPNDRNGTTVVTADGLTDFLTDQDENYFLLIQSKNLLQIRNLKSGQESTTKNVITNLNQPTRIRFGKDGSIYVLSEGDHIIQKFEIRNNNC</sequence>
<feature type="chain" id="PRO_5033032828" evidence="3">
    <location>
        <begin position="18"/>
        <end position="460"/>
    </location>
</feature>